<evidence type="ECO:0000256" key="5">
    <source>
        <dbReference type="PROSITE-ProRule" id="PRU00277"/>
    </source>
</evidence>
<keyword evidence="6" id="KW-0732">Signal</keyword>
<dbReference type="InterPro" id="IPR001179">
    <property type="entry name" value="PPIase_FKBP_dom"/>
</dbReference>
<feature type="chain" id="PRO_5044326619" description="peptidylprolyl isomerase" evidence="6">
    <location>
        <begin position="21"/>
        <end position="214"/>
    </location>
</feature>
<dbReference type="Proteomes" id="UP001515480">
    <property type="component" value="Unassembled WGS sequence"/>
</dbReference>
<keyword evidence="9" id="KW-1185">Reference proteome</keyword>
<dbReference type="InterPro" id="IPR046357">
    <property type="entry name" value="PPIase_dom_sf"/>
</dbReference>
<evidence type="ECO:0000256" key="3">
    <source>
        <dbReference type="ARBA" id="ARBA00023110"/>
    </source>
</evidence>
<dbReference type="GO" id="GO:0003755">
    <property type="term" value="F:peptidyl-prolyl cis-trans isomerase activity"/>
    <property type="evidence" value="ECO:0007669"/>
    <property type="project" value="UniProtKB-KW"/>
</dbReference>
<evidence type="ECO:0000256" key="2">
    <source>
        <dbReference type="ARBA" id="ARBA00013194"/>
    </source>
</evidence>
<evidence type="ECO:0000259" key="7">
    <source>
        <dbReference type="PROSITE" id="PS50059"/>
    </source>
</evidence>
<evidence type="ECO:0000313" key="8">
    <source>
        <dbReference type="EMBL" id="KAL1499706.1"/>
    </source>
</evidence>
<sequence>MSCARLPLLVLAALVAHTSALVTPLKLQAQARRSLLQSVTAAVAAALIPSAQTRALDSSFAEVERNEFHRIPGGGQYADLRLGTGAQVSEVSTVSLQWVLRRSNGYFVDGSVKMLSAQKGAVKVADNFDERDNFVFSVGDGRAIAGLDAGVRGMRQGGVRRLVLPVKQAYTLPIDKSGGPLPEGYGPRRQIERELQRNDLYNYFYLEVEASRVR</sequence>
<name>A0AB34IL52_PRYPA</name>
<evidence type="ECO:0000313" key="9">
    <source>
        <dbReference type="Proteomes" id="UP001515480"/>
    </source>
</evidence>
<dbReference type="PROSITE" id="PS50059">
    <property type="entry name" value="FKBP_PPIASE"/>
    <property type="match status" value="1"/>
</dbReference>
<dbReference type="Gene3D" id="3.10.50.40">
    <property type="match status" value="1"/>
</dbReference>
<organism evidence="8 9">
    <name type="scientific">Prymnesium parvum</name>
    <name type="common">Toxic golden alga</name>
    <dbReference type="NCBI Taxonomy" id="97485"/>
    <lineage>
        <taxon>Eukaryota</taxon>
        <taxon>Haptista</taxon>
        <taxon>Haptophyta</taxon>
        <taxon>Prymnesiophyceae</taxon>
        <taxon>Prymnesiales</taxon>
        <taxon>Prymnesiaceae</taxon>
        <taxon>Prymnesium</taxon>
    </lineage>
</organism>
<keyword evidence="4 5" id="KW-0413">Isomerase</keyword>
<gene>
    <name evidence="8" type="ORF">AB1Y20_011901</name>
</gene>
<comment type="caution">
    <text evidence="8">The sequence shown here is derived from an EMBL/GenBank/DDBJ whole genome shotgun (WGS) entry which is preliminary data.</text>
</comment>
<dbReference type="EMBL" id="JBGBPQ010000025">
    <property type="protein sequence ID" value="KAL1499706.1"/>
    <property type="molecule type" value="Genomic_DNA"/>
</dbReference>
<evidence type="ECO:0000256" key="4">
    <source>
        <dbReference type="ARBA" id="ARBA00023235"/>
    </source>
</evidence>
<dbReference type="EC" id="5.2.1.8" evidence="2 5"/>
<evidence type="ECO:0000256" key="6">
    <source>
        <dbReference type="SAM" id="SignalP"/>
    </source>
</evidence>
<reference evidence="8 9" key="1">
    <citation type="journal article" date="2024" name="Science">
        <title>Giant polyketide synthase enzymes in the biosynthesis of giant marine polyether toxins.</title>
        <authorList>
            <person name="Fallon T.R."/>
            <person name="Shende V.V."/>
            <person name="Wierzbicki I.H."/>
            <person name="Pendleton A.L."/>
            <person name="Watervoot N.F."/>
            <person name="Auber R.P."/>
            <person name="Gonzalez D.J."/>
            <person name="Wisecaver J.H."/>
            <person name="Moore B.S."/>
        </authorList>
    </citation>
    <scope>NUCLEOTIDE SEQUENCE [LARGE SCALE GENOMIC DNA]</scope>
    <source>
        <strain evidence="8 9">12B1</strain>
    </source>
</reference>
<evidence type="ECO:0000256" key="1">
    <source>
        <dbReference type="ARBA" id="ARBA00000971"/>
    </source>
</evidence>
<proteinExistence type="predicted"/>
<protein>
    <recommendedName>
        <fullName evidence="2 5">peptidylprolyl isomerase</fullName>
        <ecNumber evidence="2 5">5.2.1.8</ecNumber>
    </recommendedName>
</protein>
<dbReference type="AlphaFoldDB" id="A0AB34IL52"/>
<dbReference type="PANTHER" id="PTHR43811:SF26">
    <property type="entry name" value="PEPTIDYL-PROLYL CIS-TRANS ISOMERASE FKBP16-1, CHLOROPLASTIC"/>
    <property type="match status" value="1"/>
</dbReference>
<dbReference type="Pfam" id="PF00254">
    <property type="entry name" value="FKBP_C"/>
    <property type="match status" value="1"/>
</dbReference>
<dbReference type="SUPFAM" id="SSF54534">
    <property type="entry name" value="FKBP-like"/>
    <property type="match status" value="1"/>
</dbReference>
<feature type="domain" description="PPIase FKBP-type" evidence="7">
    <location>
        <begin position="91"/>
        <end position="170"/>
    </location>
</feature>
<accession>A0AB34IL52</accession>
<dbReference type="PANTHER" id="PTHR43811">
    <property type="entry name" value="FKBP-TYPE PEPTIDYL-PROLYL CIS-TRANS ISOMERASE FKPA"/>
    <property type="match status" value="1"/>
</dbReference>
<keyword evidence="3 5" id="KW-0697">Rotamase</keyword>
<feature type="signal peptide" evidence="6">
    <location>
        <begin position="1"/>
        <end position="20"/>
    </location>
</feature>
<comment type="catalytic activity">
    <reaction evidence="1 5">
        <text>[protein]-peptidylproline (omega=180) = [protein]-peptidylproline (omega=0)</text>
        <dbReference type="Rhea" id="RHEA:16237"/>
        <dbReference type="Rhea" id="RHEA-COMP:10747"/>
        <dbReference type="Rhea" id="RHEA-COMP:10748"/>
        <dbReference type="ChEBI" id="CHEBI:83833"/>
        <dbReference type="ChEBI" id="CHEBI:83834"/>
        <dbReference type="EC" id="5.2.1.8"/>
    </reaction>
</comment>